<dbReference type="InterPro" id="IPR001969">
    <property type="entry name" value="Aspartic_peptidase_AS"/>
</dbReference>
<dbReference type="CDD" id="cd05471">
    <property type="entry name" value="pepsin_like"/>
    <property type="match status" value="1"/>
</dbReference>
<dbReference type="Pfam" id="PF00026">
    <property type="entry name" value="Asp"/>
    <property type="match status" value="1"/>
</dbReference>
<gene>
    <name evidence="7" type="ORF">HK100_008570</name>
</gene>
<evidence type="ECO:0000256" key="2">
    <source>
        <dbReference type="ARBA" id="ARBA00022750"/>
    </source>
</evidence>
<dbReference type="EMBL" id="JADGJH010000042">
    <property type="protein sequence ID" value="KAJ3140870.1"/>
    <property type="molecule type" value="Genomic_DNA"/>
</dbReference>
<keyword evidence="4" id="KW-0645">Protease</keyword>
<feature type="signal peptide" evidence="5">
    <location>
        <begin position="1"/>
        <end position="18"/>
    </location>
</feature>
<proteinExistence type="inferred from homology"/>
<accession>A0AAD5TBX0</accession>
<sequence length="350" mass="36508">MKLELIILVATSAVVVFADSLPVYRSTEKTSKGHKHALAAAVRRCATATGSSDKSGHGVSLTDNSDFLYTTTVSLHGQSFSFDIDTGHRMSGCEALRANPPKVPATWTTLYGSDSVTGKIYNGAVVLGGISATINFGVTTHETGMSGSDGLWGLSYSLGNEIFGGNFVSTAGISSHAWYLLNSANGDNGEITFNGVDTTKYTGTLQYFPMVIGQFWYSFNPSGGSFVANGVTVKLTGSLAIDSGTSLLILPTAQAASINKPIDAGAWPEHNCSKRTTGVPITVAIGGASVKINPAEYVIADGSICVSGITGEDLGSGNPSNIFGDTFMRAAYTVYDVKNSRFGIARAVHP</sequence>
<dbReference type="InterPro" id="IPR001461">
    <property type="entry name" value="Aspartic_peptidase_A1"/>
</dbReference>
<dbReference type="AlphaFoldDB" id="A0AAD5TBX0"/>
<name>A0AAD5TBX0_9FUNG</name>
<dbReference type="InterPro" id="IPR021109">
    <property type="entry name" value="Peptidase_aspartic_dom_sf"/>
</dbReference>
<dbReference type="Gene3D" id="2.40.70.10">
    <property type="entry name" value="Acid Proteases"/>
    <property type="match status" value="2"/>
</dbReference>
<feature type="domain" description="Peptidase A1" evidence="6">
    <location>
        <begin position="1"/>
        <end position="345"/>
    </location>
</feature>
<dbReference type="SUPFAM" id="SSF50630">
    <property type="entry name" value="Acid proteases"/>
    <property type="match status" value="1"/>
</dbReference>
<evidence type="ECO:0000256" key="1">
    <source>
        <dbReference type="ARBA" id="ARBA00007447"/>
    </source>
</evidence>
<keyword evidence="8" id="KW-1185">Reference proteome</keyword>
<evidence type="ECO:0000313" key="7">
    <source>
        <dbReference type="EMBL" id="KAJ3140870.1"/>
    </source>
</evidence>
<dbReference type="GO" id="GO:0004190">
    <property type="term" value="F:aspartic-type endopeptidase activity"/>
    <property type="evidence" value="ECO:0007669"/>
    <property type="project" value="UniProtKB-KW"/>
</dbReference>
<comment type="caution">
    <text evidence="7">The sequence shown here is derived from an EMBL/GenBank/DDBJ whole genome shotgun (WGS) entry which is preliminary data.</text>
</comment>
<dbReference type="PRINTS" id="PR00792">
    <property type="entry name" value="PEPSIN"/>
</dbReference>
<dbReference type="PANTHER" id="PTHR47966">
    <property type="entry name" value="BETA-SITE APP-CLEAVING ENZYME, ISOFORM A-RELATED"/>
    <property type="match status" value="1"/>
</dbReference>
<protein>
    <recommendedName>
        <fullName evidence="6">Peptidase A1 domain-containing protein</fullName>
    </recommendedName>
</protein>
<dbReference type="Proteomes" id="UP001211907">
    <property type="component" value="Unassembled WGS sequence"/>
</dbReference>
<dbReference type="PANTHER" id="PTHR47966:SF51">
    <property type="entry name" value="BETA-SITE APP-CLEAVING ENZYME, ISOFORM A-RELATED"/>
    <property type="match status" value="1"/>
</dbReference>
<keyword evidence="5" id="KW-0732">Signal</keyword>
<dbReference type="InterPro" id="IPR033121">
    <property type="entry name" value="PEPTIDASE_A1"/>
</dbReference>
<evidence type="ECO:0000256" key="3">
    <source>
        <dbReference type="PIRSR" id="PIRSR601461-2"/>
    </source>
</evidence>
<feature type="disulfide bond" evidence="3">
    <location>
        <begin position="272"/>
        <end position="305"/>
    </location>
</feature>
<evidence type="ECO:0000256" key="4">
    <source>
        <dbReference type="RuleBase" id="RU000454"/>
    </source>
</evidence>
<dbReference type="GO" id="GO:0006508">
    <property type="term" value="P:proteolysis"/>
    <property type="evidence" value="ECO:0007669"/>
    <property type="project" value="UniProtKB-KW"/>
</dbReference>
<evidence type="ECO:0000256" key="5">
    <source>
        <dbReference type="SAM" id="SignalP"/>
    </source>
</evidence>
<reference evidence="7" key="1">
    <citation type="submission" date="2020-05" db="EMBL/GenBank/DDBJ databases">
        <title>Phylogenomic resolution of chytrid fungi.</title>
        <authorList>
            <person name="Stajich J.E."/>
            <person name="Amses K."/>
            <person name="Simmons R."/>
            <person name="Seto K."/>
            <person name="Myers J."/>
            <person name="Bonds A."/>
            <person name="Quandt C.A."/>
            <person name="Barry K."/>
            <person name="Liu P."/>
            <person name="Grigoriev I."/>
            <person name="Longcore J.E."/>
            <person name="James T.Y."/>
        </authorList>
    </citation>
    <scope>NUCLEOTIDE SEQUENCE</scope>
    <source>
        <strain evidence="7">JEL0513</strain>
    </source>
</reference>
<keyword evidence="2 4" id="KW-0064">Aspartyl protease</keyword>
<dbReference type="PROSITE" id="PS51767">
    <property type="entry name" value="PEPTIDASE_A1"/>
    <property type="match status" value="1"/>
</dbReference>
<keyword evidence="3" id="KW-1015">Disulfide bond</keyword>
<feature type="chain" id="PRO_5041945448" description="Peptidase A1 domain-containing protein" evidence="5">
    <location>
        <begin position="19"/>
        <end position="350"/>
    </location>
</feature>
<evidence type="ECO:0000313" key="8">
    <source>
        <dbReference type="Proteomes" id="UP001211907"/>
    </source>
</evidence>
<keyword evidence="4" id="KW-0378">Hydrolase</keyword>
<dbReference type="InterPro" id="IPR034164">
    <property type="entry name" value="Pepsin-like_dom"/>
</dbReference>
<evidence type="ECO:0000259" key="6">
    <source>
        <dbReference type="PROSITE" id="PS51767"/>
    </source>
</evidence>
<organism evidence="7 8">
    <name type="scientific">Physocladia obscura</name>
    <dbReference type="NCBI Taxonomy" id="109957"/>
    <lineage>
        <taxon>Eukaryota</taxon>
        <taxon>Fungi</taxon>
        <taxon>Fungi incertae sedis</taxon>
        <taxon>Chytridiomycota</taxon>
        <taxon>Chytridiomycota incertae sedis</taxon>
        <taxon>Chytridiomycetes</taxon>
        <taxon>Chytridiales</taxon>
        <taxon>Chytriomycetaceae</taxon>
        <taxon>Physocladia</taxon>
    </lineage>
</organism>
<comment type="similarity">
    <text evidence="1 4">Belongs to the peptidase A1 family.</text>
</comment>
<dbReference type="PROSITE" id="PS00141">
    <property type="entry name" value="ASP_PROTEASE"/>
    <property type="match status" value="1"/>
</dbReference>